<organism evidence="10 11">
    <name type="scientific">Azospirillum cavernae</name>
    <dbReference type="NCBI Taxonomy" id="2320860"/>
    <lineage>
        <taxon>Bacteria</taxon>
        <taxon>Pseudomonadati</taxon>
        <taxon>Pseudomonadota</taxon>
        <taxon>Alphaproteobacteria</taxon>
        <taxon>Rhodospirillales</taxon>
        <taxon>Azospirillaceae</taxon>
        <taxon>Azospirillum</taxon>
    </lineage>
</organism>
<dbReference type="HAMAP" id="MF_04110">
    <property type="entry name" value="ENDOLYSIN_T4"/>
    <property type="match status" value="1"/>
</dbReference>
<comment type="similarity">
    <text evidence="7">Belongs to the glycosyl hydrolase 24 family.</text>
</comment>
<evidence type="ECO:0000256" key="5">
    <source>
        <dbReference type="ARBA" id="ARBA00023200"/>
    </source>
</evidence>
<dbReference type="InterPro" id="IPR034690">
    <property type="entry name" value="Endolysin_T4_type"/>
</dbReference>
<evidence type="ECO:0000256" key="7">
    <source>
        <dbReference type="RuleBase" id="RU003788"/>
    </source>
</evidence>
<evidence type="ECO:0000256" key="8">
    <source>
        <dbReference type="SAM" id="MobiDB-lite"/>
    </source>
</evidence>
<evidence type="ECO:0000313" key="11">
    <source>
        <dbReference type="Proteomes" id="UP000283458"/>
    </source>
</evidence>
<evidence type="ECO:0000256" key="9">
    <source>
        <dbReference type="SAM" id="Phobius"/>
    </source>
</evidence>
<dbReference type="SUPFAM" id="SSF53955">
    <property type="entry name" value="Lysozyme-like"/>
    <property type="match status" value="1"/>
</dbReference>
<dbReference type="PANTHER" id="PTHR38107:SF3">
    <property type="entry name" value="LYSOZYME RRRD-RELATED"/>
    <property type="match status" value="1"/>
</dbReference>
<dbReference type="PANTHER" id="PTHR38107">
    <property type="match status" value="1"/>
</dbReference>
<evidence type="ECO:0000256" key="1">
    <source>
        <dbReference type="ARBA" id="ARBA00000632"/>
    </source>
</evidence>
<keyword evidence="2 7" id="KW-0929">Antimicrobial</keyword>
<evidence type="ECO:0000256" key="4">
    <source>
        <dbReference type="ARBA" id="ARBA00022801"/>
    </source>
</evidence>
<evidence type="ECO:0000256" key="2">
    <source>
        <dbReference type="ARBA" id="ARBA00022529"/>
    </source>
</evidence>
<keyword evidence="6 7" id="KW-0326">Glycosidase</keyword>
<dbReference type="OrthoDB" id="5327667at2"/>
<name>A0A418W0G6_9PROT</name>
<dbReference type="InterPro" id="IPR033907">
    <property type="entry name" value="Endolysin_autolysin"/>
</dbReference>
<dbReference type="GO" id="GO:0003796">
    <property type="term" value="F:lysozyme activity"/>
    <property type="evidence" value="ECO:0007669"/>
    <property type="project" value="UniProtKB-EC"/>
</dbReference>
<dbReference type="InterPro" id="IPR051018">
    <property type="entry name" value="Bacteriophage_GH24"/>
</dbReference>
<dbReference type="Proteomes" id="UP000283458">
    <property type="component" value="Unassembled WGS sequence"/>
</dbReference>
<keyword evidence="5" id="KW-1035">Host cytoplasm</keyword>
<proteinExistence type="inferred from homology"/>
<comment type="catalytic activity">
    <reaction evidence="1 7">
        <text>Hydrolysis of (1-&gt;4)-beta-linkages between N-acetylmuramic acid and N-acetyl-D-glucosamine residues in a peptidoglycan and between N-acetyl-D-glucosamine residues in chitodextrins.</text>
        <dbReference type="EC" id="3.2.1.17"/>
    </reaction>
</comment>
<dbReference type="GO" id="GO:0031640">
    <property type="term" value="P:killing of cells of another organism"/>
    <property type="evidence" value="ECO:0007669"/>
    <property type="project" value="UniProtKB-KW"/>
</dbReference>
<dbReference type="InterPro" id="IPR002196">
    <property type="entry name" value="Glyco_hydro_24"/>
</dbReference>
<dbReference type="Gene3D" id="1.10.530.40">
    <property type="match status" value="1"/>
</dbReference>
<feature type="transmembrane region" description="Helical" evidence="9">
    <location>
        <begin position="224"/>
        <end position="243"/>
    </location>
</feature>
<dbReference type="InterPro" id="IPR023347">
    <property type="entry name" value="Lysozyme_dom_sf"/>
</dbReference>
<reference evidence="10 11" key="1">
    <citation type="submission" date="2018-09" db="EMBL/GenBank/DDBJ databases">
        <authorList>
            <person name="Zhu H."/>
        </authorList>
    </citation>
    <scope>NUCLEOTIDE SEQUENCE [LARGE SCALE GENOMIC DNA]</scope>
    <source>
        <strain evidence="10 11">K2W22B-5</strain>
    </source>
</reference>
<comment type="caution">
    <text evidence="10">The sequence shown here is derived from an EMBL/GenBank/DDBJ whole genome shotgun (WGS) entry which is preliminary data.</text>
</comment>
<sequence length="253" mass="25869">MRPVPQPVIDLVKDAEGLRLMAYPDPASGGAPWTIGYGHTGPEVRPGLVVTKEQADAWLLADLDAAVAMVDGAVKTPLTDTQRGVLASFVFNVGPGRKATRQDPGKDGFVTLKTGKPSTLLAKLNAGDLAGAAVEFSKWTRGAGKVMPGLVKRRATETALFLSGVDHPATGAPEPQPAPKPLSKSAAGVGGGGALGLAGVAVAIDQARDVSDAARGLLDSLPSGGLGWPVAILLAGAVGFLLYQRWADQRQAA</sequence>
<evidence type="ECO:0000313" key="10">
    <source>
        <dbReference type="EMBL" id="RJF83469.1"/>
    </source>
</evidence>
<dbReference type="RefSeq" id="WP_119829110.1">
    <property type="nucleotide sequence ID" value="NZ_QYUL01000001.1"/>
</dbReference>
<keyword evidence="9" id="KW-0812">Transmembrane</keyword>
<keyword evidence="3 7" id="KW-0081">Bacteriolytic enzyme</keyword>
<protein>
    <recommendedName>
        <fullName evidence="7">Lysozyme</fullName>
        <ecNumber evidence="7">3.2.1.17</ecNumber>
    </recommendedName>
</protein>
<gene>
    <name evidence="10" type="ORF">D3877_02010</name>
</gene>
<keyword evidence="9" id="KW-1133">Transmembrane helix</keyword>
<dbReference type="Pfam" id="PF00959">
    <property type="entry name" value="Phage_lysozyme"/>
    <property type="match status" value="1"/>
</dbReference>
<dbReference type="GO" id="GO:0009253">
    <property type="term" value="P:peptidoglycan catabolic process"/>
    <property type="evidence" value="ECO:0007669"/>
    <property type="project" value="InterPro"/>
</dbReference>
<dbReference type="EC" id="3.2.1.17" evidence="7"/>
<feature type="region of interest" description="Disordered" evidence="8">
    <location>
        <begin position="166"/>
        <end position="186"/>
    </location>
</feature>
<dbReference type="EMBL" id="QYUL01000001">
    <property type="protein sequence ID" value="RJF83469.1"/>
    <property type="molecule type" value="Genomic_DNA"/>
</dbReference>
<dbReference type="AlphaFoldDB" id="A0A418W0G6"/>
<evidence type="ECO:0000256" key="3">
    <source>
        <dbReference type="ARBA" id="ARBA00022638"/>
    </source>
</evidence>
<dbReference type="GO" id="GO:0042742">
    <property type="term" value="P:defense response to bacterium"/>
    <property type="evidence" value="ECO:0007669"/>
    <property type="project" value="UniProtKB-KW"/>
</dbReference>
<evidence type="ECO:0000256" key="6">
    <source>
        <dbReference type="ARBA" id="ARBA00023295"/>
    </source>
</evidence>
<keyword evidence="4 7" id="KW-0378">Hydrolase</keyword>
<keyword evidence="9" id="KW-0472">Membrane</keyword>
<accession>A0A418W0G6</accession>
<dbReference type="InterPro" id="IPR023346">
    <property type="entry name" value="Lysozyme-like_dom_sf"/>
</dbReference>
<dbReference type="CDD" id="cd00737">
    <property type="entry name" value="lyz_endolysin_autolysin"/>
    <property type="match status" value="1"/>
</dbReference>
<dbReference type="GO" id="GO:0016998">
    <property type="term" value="P:cell wall macromolecule catabolic process"/>
    <property type="evidence" value="ECO:0007669"/>
    <property type="project" value="InterPro"/>
</dbReference>
<keyword evidence="11" id="KW-1185">Reference proteome</keyword>